<feature type="compositionally biased region" description="Basic and acidic residues" evidence="1">
    <location>
        <begin position="1"/>
        <end position="10"/>
    </location>
</feature>
<keyword evidence="3" id="KW-1185">Reference proteome</keyword>
<gene>
    <name evidence="2" type="ORF">PISMIDRAFT_670792</name>
</gene>
<dbReference type="EMBL" id="KN833686">
    <property type="protein sequence ID" value="KIK30692.1"/>
    <property type="molecule type" value="Genomic_DNA"/>
</dbReference>
<evidence type="ECO:0000256" key="1">
    <source>
        <dbReference type="SAM" id="MobiDB-lite"/>
    </source>
</evidence>
<proteinExistence type="predicted"/>
<evidence type="ECO:0000313" key="2">
    <source>
        <dbReference type="EMBL" id="KIK30692.1"/>
    </source>
</evidence>
<evidence type="ECO:0000313" key="3">
    <source>
        <dbReference type="Proteomes" id="UP000054018"/>
    </source>
</evidence>
<dbReference type="HOGENOM" id="CLU_2159398_0_0_1"/>
<feature type="compositionally biased region" description="Polar residues" evidence="1">
    <location>
        <begin position="11"/>
        <end position="26"/>
    </location>
</feature>
<reference evidence="3" key="2">
    <citation type="submission" date="2015-01" db="EMBL/GenBank/DDBJ databases">
        <title>Evolutionary Origins and Diversification of the Mycorrhizal Mutualists.</title>
        <authorList>
            <consortium name="DOE Joint Genome Institute"/>
            <consortium name="Mycorrhizal Genomics Consortium"/>
            <person name="Kohler A."/>
            <person name="Kuo A."/>
            <person name="Nagy L.G."/>
            <person name="Floudas D."/>
            <person name="Copeland A."/>
            <person name="Barry K.W."/>
            <person name="Cichocki N."/>
            <person name="Veneault-Fourrey C."/>
            <person name="LaButti K."/>
            <person name="Lindquist E.A."/>
            <person name="Lipzen A."/>
            <person name="Lundell T."/>
            <person name="Morin E."/>
            <person name="Murat C."/>
            <person name="Riley R."/>
            <person name="Ohm R."/>
            <person name="Sun H."/>
            <person name="Tunlid A."/>
            <person name="Henrissat B."/>
            <person name="Grigoriev I.V."/>
            <person name="Hibbett D.S."/>
            <person name="Martin F."/>
        </authorList>
    </citation>
    <scope>NUCLEOTIDE SEQUENCE [LARGE SCALE GENOMIC DNA]</scope>
    <source>
        <strain evidence="3">441</strain>
    </source>
</reference>
<organism evidence="2 3">
    <name type="scientific">Pisolithus microcarpus 441</name>
    <dbReference type="NCBI Taxonomy" id="765257"/>
    <lineage>
        <taxon>Eukaryota</taxon>
        <taxon>Fungi</taxon>
        <taxon>Dikarya</taxon>
        <taxon>Basidiomycota</taxon>
        <taxon>Agaricomycotina</taxon>
        <taxon>Agaricomycetes</taxon>
        <taxon>Agaricomycetidae</taxon>
        <taxon>Boletales</taxon>
        <taxon>Sclerodermatineae</taxon>
        <taxon>Pisolithaceae</taxon>
        <taxon>Pisolithus</taxon>
    </lineage>
</organism>
<name>A0A0D0A8D3_9AGAM</name>
<protein>
    <submittedName>
        <fullName evidence="2">Uncharacterized protein</fullName>
    </submittedName>
</protein>
<accession>A0A0D0A8D3</accession>
<dbReference type="Proteomes" id="UP000054018">
    <property type="component" value="Unassembled WGS sequence"/>
</dbReference>
<dbReference type="AlphaFoldDB" id="A0A0D0A8D3"/>
<reference evidence="2 3" key="1">
    <citation type="submission" date="2014-04" db="EMBL/GenBank/DDBJ databases">
        <authorList>
            <consortium name="DOE Joint Genome Institute"/>
            <person name="Kuo A."/>
            <person name="Kohler A."/>
            <person name="Costa M.D."/>
            <person name="Nagy L.G."/>
            <person name="Floudas D."/>
            <person name="Copeland A."/>
            <person name="Barry K.W."/>
            <person name="Cichocki N."/>
            <person name="Veneault-Fourrey C."/>
            <person name="LaButti K."/>
            <person name="Lindquist E.A."/>
            <person name="Lipzen A."/>
            <person name="Lundell T."/>
            <person name="Morin E."/>
            <person name="Murat C."/>
            <person name="Sun H."/>
            <person name="Tunlid A."/>
            <person name="Henrissat B."/>
            <person name="Grigoriev I.V."/>
            <person name="Hibbett D.S."/>
            <person name="Martin F."/>
            <person name="Nordberg H.P."/>
            <person name="Cantor M.N."/>
            <person name="Hua S.X."/>
        </authorList>
    </citation>
    <scope>NUCLEOTIDE SEQUENCE [LARGE SCALE GENOMIC DNA]</scope>
    <source>
        <strain evidence="2 3">441</strain>
    </source>
</reference>
<sequence length="111" mass="12219">MATTIKHEQKSLQSPSSDHFPTSFSHPQKDSSRHSPGISLPPLDYLQQQRRGSVTDPSLHAAPTGQSALRHLDGINILPIILVVPPSLTHTLHRTASGGKLRVRRQQPLQQ</sequence>
<feature type="compositionally biased region" description="Polar residues" evidence="1">
    <location>
        <begin position="46"/>
        <end position="56"/>
    </location>
</feature>
<dbReference type="OrthoDB" id="3269024at2759"/>
<feature type="region of interest" description="Disordered" evidence="1">
    <location>
        <begin position="1"/>
        <end position="62"/>
    </location>
</feature>